<accession>A0A3S0K9L4</accession>
<evidence type="ECO:0000313" key="2">
    <source>
        <dbReference type="Proteomes" id="UP000271705"/>
    </source>
</evidence>
<comment type="caution">
    <text evidence="1">The sequence shown here is derived from an EMBL/GenBank/DDBJ whole genome shotgun (WGS) entry which is preliminary data.</text>
</comment>
<dbReference type="AlphaFoldDB" id="A0A3S0K9L4"/>
<dbReference type="Proteomes" id="UP000271705">
    <property type="component" value="Unassembled WGS sequence"/>
</dbReference>
<dbReference type="RefSeq" id="WP_126930547.1">
    <property type="nucleotide sequence ID" value="NZ_RXLZ01000102.1"/>
</dbReference>
<reference evidence="1 2" key="1">
    <citation type="submission" date="2018-12" db="EMBL/GenBank/DDBJ databases">
        <authorList>
            <person name="Kartti S."/>
            <person name="Manni A."/>
            <person name="Chemao El Fihri M.W."/>
            <person name="Laamarti M."/>
            <person name="Temsamani L."/>
            <person name="El Jamali J.E."/>
            <person name="Ouadghiri M."/>
            <person name="Ibrahimi A."/>
            <person name="Filati-Maltouf A."/>
        </authorList>
    </citation>
    <scope>NUCLEOTIDE SEQUENCE [LARGE SCALE GENOMIC DNA]</scope>
    <source>
        <strain evidence="1 2">MDMC339</strain>
    </source>
</reference>
<dbReference type="EMBL" id="RXLZ01000102">
    <property type="protein sequence ID" value="RTQ83420.1"/>
    <property type="molecule type" value="Genomic_DNA"/>
</dbReference>
<sequence>MTDNPTQQRFDLTLTSKATEPLCLSREAWPADNAVPAGFDGATLTTSHGKQELLPTGSAYCPGGCGEVRVEPGQAVRGALPYSAFGDAAAIAADTTRTLTFEVHPFVCSNR</sequence>
<evidence type="ECO:0000313" key="1">
    <source>
        <dbReference type="EMBL" id="RTQ83420.1"/>
    </source>
</evidence>
<organism evidence="1 2">
    <name type="scientific">Stenotrophomonas maltophilia</name>
    <name type="common">Pseudomonas maltophilia</name>
    <name type="synonym">Xanthomonas maltophilia</name>
    <dbReference type="NCBI Taxonomy" id="40324"/>
    <lineage>
        <taxon>Bacteria</taxon>
        <taxon>Pseudomonadati</taxon>
        <taxon>Pseudomonadota</taxon>
        <taxon>Gammaproteobacteria</taxon>
        <taxon>Lysobacterales</taxon>
        <taxon>Lysobacteraceae</taxon>
        <taxon>Stenotrophomonas</taxon>
        <taxon>Stenotrophomonas maltophilia group</taxon>
    </lineage>
</organism>
<protein>
    <submittedName>
        <fullName evidence="1">Uncharacterized protein</fullName>
    </submittedName>
</protein>
<name>A0A3S0K9L4_STEMA</name>
<proteinExistence type="predicted"/>
<gene>
    <name evidence="1" type="ORF">EKL94_21330</name>
</gene>